<proteinExistence type="inferred from homology"/>
<dbReference type="RefSeq" id="WP_015067317.1">
    <property type="nucleotide sequence ID" value="NZ_CAKMLI010000011.1"/>
</dbReference>
<dbReference type="NCBIfam" id="TIGR00547">
    <property type="entry name" value="lolA"/>
    <property type="match status" value="1"/>
</dbReference>
<protein>
    <recommendedName>
        <fullName evidence="4 10">Outer-membrane lipoprotein carrier protein</fullName>
    </recommendedName>
</protein>
<name>A0AAC8XKK4_9ALTE</name>
<dbReference type="GO" id="GO:0044874">
    <property type="term" value="P:lipoprotein localization to outer membrane"/>
    <property type="evidence" value="ECO:0007669"/>
    <property type="project" value="UniProtKB-UniRule"/>
</dbReference>
<dbReference type="InterPro" id="IPR029046">
    <property type="entry name" value="LolA/LolB/LppX"/>
</dbReference>
<dbReference type="Proteomes" id="UP000061468">
    <property type="component" value="Chromosome"/>
</dbReference>
<reference evidence="11 12" key="1">
    <citation type="submission" date="2015-12" db="EMBL/GenBank/DDBJ databases">
        <title>Intraspecies pangenome expansion in the marine bacterium Alteromonas.</title>
        <authorList>
            <person name="Lopez-Perez M."/>
            <person name="Rodriguez-Valera F."/>
        </authorList>
    </citation>
    <scope>NUCLEOTIDE SEQUENCE [LARGE SCALE GENOMIC DNA]</scope>
    <source>
        <strain evidence="11 12">UM8</strain>
    </source>
</reference>
<accession>A0AAC8XKK4</accession>
<evidence type="ECO:0000256" key="5">
    <source>
        <dbReference type="ARBA" id="ARBA00022448"/>
    </source>
</evidence>
<evidence type="ECO:0000256" key="2">
    <source>
        <dbReference type="ARBA" id="ARBA00007615"/>
    </source>
</evidence>
<gene>
    <name evidence="10" type="primary">lolA</name>
    <name evidence="11" type="ORF">AV942_10935</name>
</gene>
<keyword evidence="11" id="KW-0449">Lipoprotein</keyword>
<keyword evidence="6 10" id="KW-0732">Signal</keyword>
<feature type="chain" id="PRO_5041756056" description="Outer-membrane lipoprotein carrier protein" evidence="10">
    <location>
        <begin position="28"/>
        <end position="252"/>
    </location>
</feature>
<organism evidence="11 12">
    <name type="scientific">Alteromonas mediterranea</name>
    <dbReference type="NCBI Taxonomy" id="314275"/>
    <lineage>
        <taxon>Bacteria</taxon>
        <taxon>Pseudomonadati</taxon>
        <taxon>Pseudomonadota</taxon>
        <taxon>Gammaproteobacteria</taxon>
        <taxon>Alteromonadales</taxon>
        <taxon>Alteromonadaceae</taxon>
        <taxon>Alteromonas/Salinimonas group</taxon>
        <taxon>Alteromonas</taxon>
    </lineage>
</organism>
<evidence type="ECO:0000313" key="11">
    <source>
        <dbReference type="EMBL" id="AMJ78766.1"/>
    </source>
</evidence>
<evidence type="ECO:0000256" key="8">
    <source>
        <dbReference type="ARBA" id="ARBA00022927"/>
    </source>
</evidence>
<dbReference type="GO" id="GO:0030288">
    <property type="term" value="C:outer membrane-bounded periplasmic space"/>
    <property type="evidence" value="ECO:0007669"/>
    <property type="project" value="TreeGrafter"/>
</dbReference>
<dbReference type="Pfam" id="PF03548">
    <property type="entry name" value="LolA"/>
    <property type="match status" value="1"/>
</dbReference>
<dbReference type="CDD" id="cd16325">
    <property type="entry name" value="LolA"/>
    <property type="match status" value="1"/>
</dbReference>
<keyword evidence="9 10" id="KW-0143">Chaperone</keyword>
<dbReference type="PANTHER" id="PTHR35869">
    <property type="entry name" value="OUTER-MEMBRANE LIPOPROTEIN CARRIER PROTEIN"/>
    <property type="match status" value="1"/>
</dbReference>
<evidence type="ECO:0000256" key="6">
    <source>
        <dbReference type="ARBA" id="ARBA00022729"/>
    </source>
</evidence>
<evidence type="ECO:0000256" key="4">
    <source>
        <dbReference type="ARBA" id="ARBA00014035"/>
    </source>
</evidence>
<evidence type="ECO:0000256" key="3">
    <source>
        <dbReference type="ARBA" id="ARBA00011245"/>
    </source>
</evidence>
<dbReference type="SUPFAM" id="SSF89392">
    <property type="entry name" value="Prokaryotic lipoproteins and lipoprotein localization factors"/>
    <property type="match status" value="1"/>
</dbReference>
<dbReference type="AlphaFoldDB" id="A0AAC8XKK4"/>
<dbReference type="InterPro" id="IPR004564">
    <property type="entry name" value="OM_lipoprot_carrier_LolA-like"/>
</dbReference>
<comment type="subunit">
    <text evidence="3 10">Monomer.</text>
</comment>
<dbReference type="HAMAP" id="MF_00240">
    <property type="entry name" value="LolA"/>
    <property type="match status" value="1"/>
</dbReference>
<keyword evidence="8 10" id="KW-0653">Protein transport</keyword>
<evidence type="ECO:0000256" key="10">
    <source>
        <dbReference type="HAMAP-Rule" id="MF_00240"/>
    </source>
</evidence>
<dbReference type="PANTHER" id="PTHR35869:SF1">
    <property type="entry name" value="OUTER-MEMBRANE LIPOPROTEIN CARRIER PROTEIN"/>
    <property type="match status" value="1"/>
</dbReference>
<evidence type="ECO:0000256" key="1">
    <source>
        <dbReference type="ARBA" id="ARBA00004418"/>
    </source>
</evidence>
<evidence type="ECO:0000256" key="9">
    <source>
        <dbReference type="ARBA" id="ARBA00023186"/>
    </source>
</evidence>
<dbReference type="InterPro" id="IPR018323">
    <property type="entry name" value="OM_lipoprot_carrier_LolA_Pbac"/>
</dbReference>
<keyword evidence="5 10" id="KW-0813">Transport</keyword>
<evidence type="ECO:0000313" key="12">
    <source>
        <dbReference type="Proteomes" id="UP000061468"/>
    </source>
</evidence>
<comment type="subcellular location">
    <subcellularLocation>
        <location evidence="1 10">Periplasm</location>
    </subcellularLocation>
</comment>
<feature type="signal peptide" evidence="10">
    <location>
        <begin position="1"/>
        <end position="27"/>
    </location>
</feature>
<keyword evidence="7 10" id="KW-0574">Periplasm</keyword>
<comment type="similarity">
    <text evidence="2 10">Belongs to the LolA family.</text>
</comment>
<sequence length="252" mass="27226" precursor="true">MNKAVSVYLVGALTTLSIGLSVKSAVAQNTASSTTTQMASASQSAQSPSINLELKSSARASLQALLGKMKQFRAGFEQTVVDAQQNVVHEAQGTLTMTRPNKLRWETTFPDETLLVADGEAVWNVDTFVEQVTVLSQDNAVKDNPIVLLTATDEATWAKFSISELKSASLSEGAGSKGVLRSYQITPKEEGGQIVTLTLTFNQDNELASLNMLDAQQQISTLVFNNIETRFPVAADTFSVEIPDSYIVDDQR</sequence>
<evidence type="ECO:0000256" key="7">
    <source>
        <dbReference type="ARBA" id="ARBA00022764"/>
    </source>
</evidence>
<dbReference type="Gene3D" id="2.50.20.10">
    <property type="entry name" value="Lipoprotein localisation LolA/LolB/LppX"/>
    <property type="match status" value="1"/>
</dbReference>
<dbReference type="GO" id="GO:0042953">
    <property type="term" value="P:lipoprotein transport"/>
    <property type="evidence" value="ECO:0007669"/>
    <property type="project" value="InterPro"/>
</dbReference>
<dbReference type="EMBL" id="CP013928">
    <property type="protein sequence ID" value="AMJ78766.1"/>
    <property type="molecule type" value="Genomic_DNA"/>
</dbReference>
<comment type="function">
    <text evidence="10">Participates in the translocation of lipoproteins from the inner membrane to the outer membrane. Only forms a complex with a lipoprotein if the residue after the N-terminal Cys is not an aspartate (The Asp acts as a targeting signal to indicate that the lipoprotein should stay in the inner membrane).</text>
</comment>